<keyword evidence="2" id="KW-1133">Transmembrane helix</keyword>
<dbReference type="EMBL" id="SGPM01000222">
    <property type="protein sequence ID" value="THH27830.1"/>
    <property type="molecule type" value="Genomic_DNA"/>
</dbReference>
<feature type="compositionally biased region" description="Basic residues" evidence="1">
    <location>
        <begin position="328"/>
        <end position="337"/>
    </location>
</feature>
<protein>
    <recommendedName>
        <fullName evidence="6">Thioredoxin-like fold domain-containing protein</fullName>
    </recommendedName>
</protein>
<feature type="compositionally biased region" description="Basic and acidic residues" evidence="1">
    <location>
        <begin position="296"/>
        <end position="310"/>
    </location>
</feature>
<evidence type="ECO:0000313" key="5">
    <source>
        <dbReference type="Proteomes" id="UP000308730"/>
    </source>
</evidence>
<dbReference type="AlphaFoldDB" id="A0A4S4MWP1"/>
<dbReference type="Proteomes" id="UP000308730">
    <property type="component" value="Unassembled WGS sequence"/>
</dbReference>
<dbReference type="OrthoDB" id="2502001at2759"/>
<gene>
    <name evidence="4" type="ORF">EUX98_g6360</name>
</gene>
<keyword evidence="3" id="KW-0732">Signal</keyword>
<proteinExistence type="predicted"/>
<evidence type="ECO:0000313" key="4">
    <source>
        <dbReference type="EMBL" id="THH27830.1"/>
    </source>
</evidence>
<feature type="transmembrane region" description="Helical" evidence="2">
    <location>
        <begin position="273"/>
        <end position="290"/>
    </location>
</feature>
<comment type="caution">
    <text evidence="4">The sequence shown here is derived from an EMBL/GenBank/DDBJ whole genome shotgun (WGS) entry which is preliminary data.</text>
</comment>
<keyword evidence="2" id="KW-0472">Membrane</keyword>
<feature type="compositionally biased region" description="Low complexity" evidence="1">
    <location>
        <begin position="314"/>
        <end position="327"/>
    </location>
</feature>
<reference evidence="4 5" key="1">
    <citation type="submission" date="2019-02" db="EMBL/GenBank/DDBJ databases">
        <title>Genome sequencing of the rare red list fungi Antrodiella citrinella (Flaviporus citrinellus).</title>
        <authorList>
            <person name="Buettner E."/>
            <person name="Kellner H."/>
        </authorList>
    </citation>
    <scope>NUCLEOTIDE SEQUENCE [LARGE SCALE GENOMIC DNA]</scope>
    <source>
        <strain evidence="4 5">DSM 108506</strain>
    </source>
</reference>
<evidence type="ECO:0000256" key="2">
    <source>
        <dbReference type="SAM" id="Phobius"/>
    </source>
</evidence>
<name>A0A4S4MWP1_9APHY</name>
<feature type="signal peptide" evidence="3">
    <location>
        <begin position="1"/>
        <end position="19"/>
    </location>
</feature>
<feature type="chain" id="PRO_5020181970" description="Thioredoxin-like fold domain-containing protein" evidence="3">
    <location>
        <begin position="20"/>
        <end position="337"/>
    </location>
</feature>
<sequence length="337" mass="37622">MKLSQVALALLACAATVNAQYFSEGWAPGKPVTQDPPLPAATQSTARRHAPPPVKPQLSLSSLTSYFDLAKVLESGPVSSLFDRAGINITERVAAARASMRTITTWDPRIPLITDENYDEIIVGENLTDEEKEKRSWFVIVTAQSAARGNSKQLDAEFDSAFNTSLVEGDLPDIRWARIDYLNVTYITTKWNIWQAPYVVLIRDQGQTMYFYQATSVRLTAEILRSFLLEETWKSTVAWKTPFSPGGDYEWLMHYWALSLHFIHNIMIILPRWALMLLSGAVASLIMRVMHKEDKVPAKAEDKKVEDKPAASETAVTTGSTPSTPSKKSAKSRKGKK</sequence>
<evidence type="ECO:0000256" key="3">
    <source>
        <dbReference type="SAM" id="SignalP"/>
    </source>
</evidence>
<keyword evidence="5" id="KW-1185">Reference proteome</keyword>
<organism evidence="4 5">
    <name type="scientific">Antrodiella citrinella</name>
    <dbReference type="NCBI Taxonomy" id="2447956"/>
    <lineage>
        <taxon>Eukaryota</taxon>
        <taxon>Fungi</taxon>
        <taxon>Dikarya</taxon>
        <taxon>Basidiomycota</taxon>
        <taxon>Agaricomycotina</taxon>
        <taxon>Agaricomycetes</taxon>
        <taxon>Polyporales</taxon>
        <taxon>Steccherinaceae</taxon>
        <taxon>Antrodiella</taxon>
    </lineage>
</organism>
<feature type="region of interest" description="Disordered" evidence="1">
    <location>
        <begin position="296"/>
        <end position="337"/>
    </location>
</feature>
<evidence type="ECO:0000256" key="1">
    <source>
        <dbReference type="SAM" id="MobiDB-lite"/>
    </source>
</evidence>
<evidence type="ECO:0008006" key="6">
    <source>
        <dbReference type="Google" id="ProtNLM"/>
    </source>
</evidence>
<keyword evidence="2" id="KW-0812">Transmembrane</keyword>
<feature type="region of interest" description="Disordered" evidence="1">
    <location>
        <begin position="28"/>
        <end position="56"/>
    </location>
</feature>
<accession>A0A4S4MWP1</accession>